<dbReference type="PROSITE" id="PS00572">
    <property type="entry name" value="GLYCOSYL_HYDROL_F1_1"/>
    <property type="match status" value="1"/>
</dbReference>
<evidence type="ECO:0000256" key="2">
    <source>
        <dbReference type="ARBA" id="ARBA00022801"/>
    </source>
</evidence>
<comment type="caution">
    <text evidence="7">The sequence shown here is derived from an EMBL/GenBank/DDBJ whole genome shotgun (WGS) entry which is preliminary data.</text>
</comment>
<accession>A0A9D1Q925</accession>
<dbReference type="InterPro" id="IPR018120">
    <property type="entry name" value="Glyco_hydro_1_AS"/>
</dbReference>
<dbReference type="NCBIfam" id="NF011589">
    <property type="entry name" value="PRK15014.1"/>
    <property type="match status" value="1"/>
</dbReference>
<protein>
    <submittedName>
        <fullName evidence="7">6-phospho-beta-glucosidase</fullName>
        <ecNumber evidence="7">3.2.1.86</ecNumber>
    </submittedName>
</protein>
<evidence type="ECO:0000256" key="4">
    <source>
        <dbReference type="PROSITE-ProRule" id="PRU10055"/>
    </source>
</evidence>
<feature type="active site" description="Nucleophile" evidence="4">
    <location>
        <position position="373"/>
    </location>
</feature>
<dbReference type="InterPro" id="IPR001360">
    <property type="entry name" value="Glyco_hydro_1"/>
</dbReference>
<evidence type="ECO:0000256" key="5">
    <source>
        <dbReference type="RuleBase" id="RU003690"/>
    </source>
</evidence>
<keyword evidence="2 6" id="KW-0378">Hydrolase</keyword>
<dbReference type="Pfam" id="PF00232">
    <property type="entry name" value="Glyco_hydro_1"/>
    <property type="match status" value="1"/>
</dbReference>
<dbReference type="Gene3D" id="3.20.20.80">
    <property type="entry name" value="Glycosidases"/>
    <property type="match status" value="1"/>
</dbReference>
<keyword evidence="3 6" id="KW-0326">Glycosidase</keyword>
<dbReference type="EC" id="3.2.1.86" evidence="7"/>
<dbReference type="InterPro" id="IPR017853">
    <property type="entry name" value="GH"/>
</dbReference>
<name>A0A9D1Q925_9FIRM</name>
<dbReference type="AlphaFoldDB" id="A0A9D1Q925"/>
<dbReference type="InterPro" id="IPR033132">
    <property type="entry name" value="GH_1_N_CS"/>
</dbReference>
<dbReference type="GO" id="GO:0008706">
    <property type="term" value="F:6-phospho-beta-glucosidase activity"/>
    <property type="evidence" value="ECO:0007669"/>
    <property type="project" value="UniProtKB-EC"/>
</dbReference>
<dbReference type="SUPFAM" id="SSF51445">
    <property type="entry name" value="(Trans)glycosidases"/>
    <property type="match status" value="1"/>
</dbReference>
<dbReference type="GO" id="GO:0016052">
    <property type="term" value="P:carbohydrate catabolic process"/>
    <property type="evidence" value="ECO:0007669"/>
    <property type="project" value="TreeGrafter"/>
</dbReference>
<organism evidence="7 8">
    <name type="scientific">Candidatus Faecalibacterium intestinigallinarum</name>
    <dbReference type="NCBI Taxonomy" id="2838581"/>
    <lineage>
        <taxon>Bacteria</taxon>
        <taxon>Bacillati</taxon>
        <taxon>Bacillota</taxon>
        <taxon>Clostridia</taxon>
        <taxon>Eubacteriales</taxon>
        <taxon>Oscillospiraceae</taxon>
        <taxon>Faecalibacterium</taxon>
    </lineage>
</organism>
<evidence type="ECO:0000256" key="1">
    <source>
        <dbReference type="ARBA" id="ARBA00010838"/>
    </source>
</evidence>
<evidence type="ECO:0000256" key="3">
    <source>
        <dbReference type="ARBA" id="ARBA00023295"/>
    </source>
</evidence>
<dbReference type="NCBIfam" id="NF007154">
    <property type="entry name" value="PRK09589.1"/>
    <property type="match status" value="1"/>
</dbReference>
<evidence type="ECO:0000313" key="8">
    <source>
        <dbReference type="Proteomes" id="UP000823933"/>
    </source>
</evidence>
<dbReference type="FunFam" id="3.20.20.80:FF:000004">
    <property type="entry name" value="Beta-glucosidase 6-phospho-beta-glucosidase"/>
    <property type="match status" value="1"/>
</dbReference>
<proteinExistence type="inferred from homology"/>
<dbReference type="PANTHER" id="PTHR10353">
    <property type="entry name" value="GLYCOSYL HYDROLASE"/>
    <property type="match status" value="1"/>
</dbReference>
<gene>
    <name evidence="7" type="ORF">H9890_04660</name>
</gene>
<dbReference type="PANTHER" id="PTHR10353:SF85">
    <property type="entry name" value="ARYL-PHOSPHO-BETA-D-GLUCOSIDASE BGLA"/>
    <property type="match status" value="1"/>
</dbReference>
<dbReference type="EMBL" id="DXHQ01000056">
    <property type="protein sequence ID" value="HIW08678.1"/>
    <property type="molecule type" value="Genomic_DNA"/>
</dbReference>
<sequence length="478" mass="55167">MSFRKDFLWGGAVAAHQLEGAYREGGKGLSIVDVVTAGDHTHPRRVTDGVLPGEYYPNHDAIDFYHHYKEDIALFAEMGFKCFRTSIAWTRIFPNGDELTPNEAGLRFYDDLFDECHKYGIEPVITLSHFEMPLHLSQAYGGWKDRRMIEFFLRFARTCFARYKGKVKYWMTHNEINNQANFARPDSMYFNSGFLCGPEDDNERLMYQAAHYELVASALAVKAGHEIDPDAMIGCMIAMTPIYPATCKPEDILMAERAMQRRFYYMDVHAKGFYPPNILAHWQRKGWQMDVTEADLAALREGCVDYIGFSYYMTFAIEHKAGNPHYEYHEDTDLVRNPYVKASDWGWQIDPVGLRYALNWMTDHYTQPLFIVENGLGAYDKVEADGSIQDDYRIAYFQQHIAEMKKAVEEDGVNLMGYTPWGCIDLISASTGEMDKRYGFIYVDKHNDRSGTLARSRKKSFYWYKKVIATNGEDLAND</sequence>
<reference evidence="7" key="2">
    <citation type="submission" date="2021-04" db="EMBL/GenBank/DDBJ databases">
        <authorList>
            <person name="Gilroy R."/>
        </authorList>
    </citation>
    <scope>NUCLEOTIDE SEQUENCE</scope>
    <source>
        <strain evidence="7">ChiHcolR34-3080</strain>
    </source>
</reference>
<dbReference type="PRINTS" id="PR00131">
    <property type="entry name" value="GLHYDRLASE1"/>
</dbReference>
<evidence type="ECO:0000256" key="6">
    <source>
        <dbReference type="RuleBase" id="RU004468"/>
    </source>
</evidence>
<evidence type="ECO:0000313" key="7">
    <source>
        <dbReference type="EMBL" id="HIW08678.1"/>
    </source>
</evidence>
<dbReference type="PROSITE" id="PS00653">
    <property type="entry name" value="GLYCOSYL_HYDROL_F1_2"/>
    <property type="match status" value="1"/>
</dbReference>
<dbReference type="Proteomes" id="UP000823933">
    <property type="component" value="Unassembled WGS sequence"/>
</dbReference>
<comment type="similarity">
    <text evidence="1 5">Belongs to the glycosyl hydrolase 1 family.</text>
</comment>
<reference evidence="7" key="1">
    <citation type="journal article" date="2021" name="PeerJ">
        <title>Extensive microbial diversity within the chicken gut microbiome revealed by metagenomics and culture.</title>
        <authorList>
            <person name="Gilroy R."/>
            <person name="Ravi A."/>
            <person name="Getino M."/>
            <person name="Pursley I."/>
            <person name="Horton D.L."/>
            <person name="Alikhan N.F."/>
            <person name="Baker D."/>
            <person name="Gharbi K."/>
            <person name="Hall N."/>
            <person name="Watson M."/>
            <person name="Adriaenssens E.M."/>
            <person name="Foster-Nyarko E."/>
            <person name="Jarju S."/>
            <person name="Secka A."/>
            <person name="Antonio M."/>
            <person name="Oren A."/>
            <person name="Chaudhuri R.R."/>
            <person name="La Ragione R."/>
            <person name="Hildebrand F."/>
            <person name="Pallen M.J."/>
        </authorList>
    </citation>
    <scope>NUCLEOTIDE SEQUENCE</scope>
    <source>
        <strain evidence="7">ChiHcolR34-3080</strain>
    </source>
</reference>
<dbReference type="GO" id="GO:0005829">
    <property type="term" value="C:cytosol"/>
    <property type="evidence" value="ECO:0007669"/>
    <property type="project" value="TreeGrafter"/>
</dbReference>